<feature type="binding site" evidence="9">
    <location>
        <position position="81"/>
    </location>
    <ligand>
        <name>5-phospho-alpha-D-ribose 1-diphosphate</name>
        <dbReference type="ChEBI" id="CHEBI:58017"/>
    </ligand>
</feature>
<proteinExistence type="inferred from homology"/>
<evidence type="ECO:0000256" key="8">
    <source>
        <dbReference type="ARBA" id="ARBA00061188"/>
    </source>
</evidence>
<name>A0A2S7JYL4_9PROT</name>
<feature type="binding site" evidence="9">
    <location>
        <position position="89"/>
    </location>
    <ligand>
        <name>5-phospho-alpha-D-ribose 1-diphosphate</name>
        <dbReference type="ChEBI" id="CHEBI:58017"/>
    </ligand>
</feature>
<keyword evidence="13" id="KW-1185">Reference proteome</keyword>
<evidence type="ECO:0000256" key="4">
    <source>
        <dbReference type="ARBA" id="ARBA00022679"/>
    </source>
</evidence>
<feature type="binding site" evidence="9">
    <location>
        <position position="81"/>
    </location>
    <ligand>
        <name>anthranilate</name>
        <dbReference type="ChEBI" id="CHEBI:16567"/>
        <label>1</label>
    </ligand>
</feature>
<dbReference type="GO" id="GO:0000287">
    <property type="term" value="F:magnesium ion binding"/>
    <property type="evidence" value="ECO:0007669"/>
    <property type="project" value="UniProtKB-UniRule"/>
</dbReference>
<dbReference type="Pfam" id="PF00591">
    <property type="entry name" value="Glycos_transf_3"/>
    <property type="match status" value="1"/>
</dbReference>
<evidence type="ECO:0000259" key="11">
    <source>
        <dbReference type="Pfam" id="PF02885"/>
    </source>
</evidence>
<evidence type="ECO:0000256" key="1">
    <source>
        <dbReference type="ARBA" id="ARBA00004907"/>
    </source>
</evidence>
<keyword evidence="4 9" id="KW-0808">Transferase</keyword>
<feature type="binding site" evidence="9">
    <location>
        <begin position="84"/>
        <end position="85"/>
    </location>
    <ligand>
        <name>5-phospho-alpha-D-ribose 1-diphosphate</name>
        <dbReference type="ChEBI" id="CHEBI:58017"/>
    </ligand>
</feature>
<dbReference type="SUPFAM" id="SSF47648">
    <property type="entry name" value="Nucleoside phosphorylase/phosphoribosyltransferase N-terminal domain"/>
    <property type="match status" value="1"/>
</dbReference>
<feature type="binding site" evidence="9">
    <location>
        <position position="227"/>
    </location>
    <ligand>
        <name>Mg(2+)</name>
        <dbReference type="ChEBI" id="CHEBI:18420"/>
        <label>1</label>
    </ligand>
</feature>
<feature type="binding site" evidence="9">
    <location>
        <position position="112"/>
    </location>
    <ligand>
        <name>anthranilate</name>
        <dbReference type="ChEBI" id="CHEBI:16567"/>
        <label>1</label>
    </ligand>
</feature>
<comment type="pathway">
    <text evidence="1 9">Amino-acid biosynthesis; L-tryptophan biosynthesis; L-tryptophan from chorismate: step 2/5.</text>
</comment>
<dbReference type="InterPro" id="IPR017459">
    <property type="entry name" value="Glycosyl_Trfase_fam3_N_dom"/>
</dbReference>
<feature type="binding site" evidence="9">
    <location>
        <begin position="109"/>
        <end position="117"/>
    </location>
    <ligand>
        <name>5-phospho-alpha-D-ribose 1-diphosphate</name>
        <dbReference type="ChEBI" id="CHEBI:58017"/>
    </ligand>
</feature>
<evidence type="ECO:0000256" key="3">
    <source>
        <dbReference type="ARBA" id="ARBA00022676"/>
    </source>
</evidence>
<evidence type="ECO:0000256" key="2">
    <source>
        <dbReference type="ARBA" id="ARBA00022605"/>
    </source>
</evidence>
<evidence type="ECO:0000259" key="10">
    <source>
        <dbReference type="Pfam" id="PF00591"/>
    </source>
</evidence>
<comment type="caution">
    <text evidence="9">Lacks conserved residue(s) required for the propagation of feature annotation.</text>
</comment>
<dbReference type="PANTHER" id="PTHR43285:SF2">
    <property type="entry name" value="ANTHRANILATE PHOSPHORIBOSYLTRANSFERASE"/>
    <property type="match status" value="1"/>
</dbReference>
<dbReference type="InterPro" id="IPR036320">
    <property type="entry name" value="Glycosyl_Trfase_fam3_N_dom_sf"/>
</dbReference>
<feature type="binding site" evidence="9">
    <location>
        <position position="93"/>
    </location>
    <ligand>
        <name>Mg(2+)</name>
        <dbReference type="ChEBI" id="CHEBI:18420"/>
        <label>1</label>
    </ligand>
</feature>
<dbReference type="AlphaFoldDB" id="A0A2S7JYL4"/>
<evidence type="ECO:0000256" key="9">
    <source>
        <dbReference type="HAMAP-Rule" id="MF_00211"/>
    </source>
</evidence>
<dbReference type="InterPro" id="IPR035902">
    <property type="entry name" value="Nuc_phospho_transferase"/>
</dbReference>
<dbReference type="UniPathway" id="UPA00035">
    <property type="reaction ID" value="UER00041"/>
</dbReference>
<keyword evidence="9" id="KW-0479">Metal-binding</keyword>
<dbReference type="Gene3D" id="1.20.970.10">
    <property type="entry name" value="Transferase, Pyrimidine Nucleoside Phosphorylase, Chain C"/>
    <property type="match status" value="1"/>
</dbReference>
<comment type="catalytic activity">
    <reaction evidence="7 9">
        <text>N-(5-phospho-beta-D-ribosyl)anthranilate + diphosphate = 5-phospho-alpha-D-ribose 1-diphosphate + anthranilate</text>
        <dbReference type="Rhea" id="RHEA:11768"/>
        <dbReference type="ChEBI" id="CHEBI:16567"/>
        <dbReference type="ChEBI" id="CHEBI:18277"/>
        <dbReference type="ChEBI" id="CHEBI:33019"/>
        <dbReference type="ChEBI" id="CHEBI:58017"/>
        <dbReference type="EC" id="2.4.2.18"/>
    </reaction>
</comment>
<dbReference type="EC" id="2.4.2.18" evidence="9"/>
<dbReference type="GO" id="GO:0000162">
    <property type="term" value="P:L-tryptophan biosynthetic process"/>
    <property type="evidence" value="ECO:0007669"/>
    <property type="project" value="UniProtKB-UniRule"/>
</dbReference>
<feature type="binding site" evidence="9">
    <location>
        <position position="227"/>
    </location>
    <ligand>
        <name>Mg(2+)</name>
        <dbReference type="ChEBI" id="CHEBI:18420"/>
        <label>2</label>
    </ligand>
</feature>
<sequence length="339" mass="34738">MSAFTPHLSRAVSGAPLAPAEMRAAMDALFAGEASDVEIAGFLSALRARGETVAEIAAAAQAMRDHAVKVEAPKDVIDTCGTGGDGAGTYNISTAAALIAAGCGVRVAKHGNKAASSKSGSSEVLESLGVKLDIAPERIAACIEEANVGFMFAALHHPAMKHVAPVRKALGVRTLFNALGPLSNPAGATRQVMGVFDRALVRPIAEVMPHLGVTRAWVVHGSDGLDELTTTGPSHVASLEDGEVTEFEVTPEEAGLARAKPEDLAGGDPSENAAALWRLLEGEKSAYRDISVLNAAAALIVAGKADALDAAARLAEKSIDTGAAKAALENLVACSNRRK</sequence>
<dbReference type="FunFam" id="3.40.1030.10:FF:000002">
    <property type="entry name" value="Anthranilate phosphoribosyltransferase"/>
    <property type="match status" value="1"/>
</dbReference>
<dbReference type="GO" id="GO:0004048">
    <property type="term" value="F:anthranilate phosphoribosyltransferase activity"/>
    <property type="evidence" value="ECO:0007669"/>
    <property type="project" value="UniProtKB-UniRule"/>
</dbReference>
<dbReference type="PANTHER" id="PTHR43285">
    <property type="entry name" value="ANTHRANILATE PHOSPHORIBOSYLTRANSFERASE"/>
    <property type="match status" value="1"/>
</dbReference>
<feature type="domain" description="Glycosyl transferase family 3 N-terminal" evidence="11">
    <location>
        <begin position="8"/>
        <end position="67"/>
    </location>
</feature>
<evidence type="ECO:0000256" key="6">
    <source>
        <dbReference type="ARBA" id="ARBA00023141"/>
    </source>
</evidence>
<evidence type="ECO:0000313" key="13">
    <source>
        <dbReference type="Proteomes" id="UP000239504"/>
    </source>
</evidence>
<gene>
    <name evidence="9 12" type="primary">trpD</name>
    <name evidence="12" type="ORF">CW354_20510</name>
</gene>
<dbReference type="RefSeq" id="WP_104831981.1">
    <property type="nucleotide sequence ID" value="NZ_PJCH01000017.1"/>
</dbReference>
<reference evidence="12 13" key="1">
    <citation type="submission" date="2017-12" db="EMBL/GenBank/DDBJ databases">
        <authorList>
            <person name="Hurst M.R.H."/>
        </authorList>
    </citation>
    <scope>NUCLEOTIDE SEQUENCE [LARGE SCALE GENOMIC DNA]</scope>
    <source>
        <strain evidence="12 13">SY-3-19</strain>
    </source>
</reference>
<evidence type="ECO:0000256" key="5">
    <source>
        <dbReference type="ARBA" id="ARBA00022822"/>
    </source>
</evidence>
<dbReference type="SUPFAM" id="SSF52418">
    <property type="entry name" value="Nucleoside phosphorylase/phosphoribosyltransferase catalytic domain"/>
    <property type="match status" value="1"/>
</dbReference>
<comment type="function">
    <text evidence="9">Catalyzes the transfer of the phosphoribosyl group of 5-phosphorylribose-1-pyrophosphate (PRPP) to anthranilate to yield N-(5'-phosphoribosyl)-anthranilate (PRA).</text>
</comment>
<keyword evidence="5 9" id="KW-0822">Tryptophan biosynthesis</keyword>
<dbReference type="InterPro" id="IPR000312">
    <property type="entry name" value="Glycosyl_Trfase_fam3"/>
</dbReference>
<protein>
    <recommendedName>
        <fullName evidence="9">Anthranilate phosphoribosyltransferase</fullName>
        <ecNumber evidence="9">2.4.2.18</ecNumber>
    </recommendedName>
</protein>
<feature type="binding site" evidence="9">
    <location>
        <begin position="91"/>
        <end position="94"/>
    </location>
    <ligand>
        <name>5-phospho-alpha-D-ribose 1-diphosphate</name>
        <dbReference type="ChEBI" id="CHEBI:58017"/>
    </ligand>
</feature>
<dbReference type="Gene3D" id="3.40.1030.10">
    <property type="entry name" value="Nucleoside phosphorylase/phosphoribosyltransferase catalytic domain"/>
    <property type="match status" value="1"/>
</dbReference>
<dbReference type="NCBIfam" id="TIGR01245">
    <property type="entry name" value="trpD"/>
    <property type="match status" value="1"/>
</dbReference>
<evidence type="ECO:0000313" key="12">
    <source>
        <dbReference type="EMBL" id="PQA85341.1"/>
    </source>
</evidence>
<dbReference type="GO" id="GO:0005829">
    <property type="term" value="C:cytosol"/>
    <property type="evidence" value="ECO:0007669"/>
    <property type="project" value="TreeGrafter"/>
</dbReference>
<feature type="binding site" evidence="9">
    <location>
        <position position="167"/>
    </location>
    <ligand>
        <name>anthranilate</name>
        <dbReference type="ChEBI" id="CHEBI:16567"/>
        <label>2</label>
    </ligand>
</feature>
<keyword evidence="3 9" id="KW-0328">Glycosyltransferase</keyword>
<dbReference type="EMBL" id="PJCH01000017">
    <property type="protein sequence ID" value="PQA85341.1"/>
    <property type="molecule type" value="Genomic_DNA"/>
</dbReference>
<dbReference type="Proteomes" id="UP000239504">
    <property type="component" value="Unassembled WGS sequence"/>
</dbReference>
<comment type="caution">
    <text evidence="12">The sequence shown here is derived from an EMBL/GenBank/DDBJ whole genome shotgun (WGS) entry which is preliminary data.</text>
</comment>
<organism evidence="12 13">
    <name type="scientific">Hyphococcus luteus</name>
    <dbReference type="NCBI Taxonomy" id="2058213"/>
    <lineage>
        <taxon>Bacteria</taxon>
        <taxon>Pseudomonadati</taxon>
        <taxon>Pseudomonadota</taxon>
        <taxon>Alphaproteobacteria</taxon>
        <taxon>Parvularculales</taxon>
        <taxon>Parvularculaceae</taxon>
        <taxon>Hyphococcus</taxon>
    </lineage>
</organism>
<comment type="subunit">
    <text evidence="9">Homodimer.</text>
</comment>
<feature type="domain" description="Glycosyl transferase family 3" evidence="10">
    <location>
        <begin position="74"/>
        <end position="324"/>
    </location>
</feature>
<dbReference type="Pfam" id="PF02885">
    <property type="entry name" value="Glycos_trans_3N"/>
    <property type="match status" value="1"/>
</dbReference>
<accession>A0A2S7JYL4</accession>
<feature type="binding site" evidence="9">
    <location>
        <position position="226"/>
    </location>
    <ligand>
        <name>Mg(2+)</name>
        <dbReference type="ChEBI" id="CHEBI:18420"/>
        <label>2</label>
    </ligand>
</feature>
<dbReference type="HAMAP" id="MF_00211">
    <property type="entry name" value="TrpD"/>
    <property type="match status" value="1"/>
</dbReference>
<keyword evidence="6 9" id="KW-0057">Aromatic amino acid biosynthesis</keyword>
<dbReference type="OrthoDB" id="9806430at2"/>
<comment type="similarity">
    <text evidence="8">In the C-terminal section; belongs to the anthranilate phosphoribosyltransferase family.</text>
</comment>
<comment type="similarity">
    <text evidence="9">Belongs to the anthranilate phosphoribosyltransferase family.</text>
</comment>
<evidence type="ECO:0000256" key="7">
    <source>
        <dbReference type="ARBA" id="ARBA00052328"/>
    </source>
</evidence>
<keyword evidence="9" id="KW-0460">Magnesium</keyword>
<dbReference type="InterPro" id="IPR005940">
    <property type="entry name" value="Anthranilate_Pribosyl_Tfrase"/>
</dbReference>
<comment type="cofactor">
    <cofactor evidence="9">
        <name>Mg(2+)</name>
        <dbReference type="ChEBI" id="CHEBI:18420"/>
    </cofactor>
    <text evidence="9">Binds 2 magnesium ions per monomer.</text>
</comment>
<feature type="binding site" evidence="9">
    <location>
        <position position="121"/>
    </location>
    <ligand>
        <name>5-phospho-alpha-D-ribose 1-diphosphate</name>
        <dbReference type="ChEBI" id="CHEBI:58017"/>
    </ligand>
</feature>
<keyword evidence="2 9" id="KW-0028">Amino-acid biosynthesis</keyword>